<reference evidence="2 3" key="1">
    <citation type="submission" date="2021-01" db="EMBL/GenBank/DDBJ databases">
        <title>Azospirillum sp. YIM DDC1 draft genome.</title>
        <authorList>
            <person name="Wang Y.-X."/>
        </authorList>
    </citation>
    <scope>NUCLEOTIDE SEQUENCE [LARGE SCALE GENOMIC DNA]</scope>
    <source>
        <strain evidence="2 3">YIM DDC1</strain>
    </source>
</reference>
<evidence type="ECO:0000259" key="1">
    <source>
        <dbReference type="Pfam" id="PF16289"/>
    </source>
</evidence>
<protein>
    <submittedName>
        <fullName evidence="2">DUF4935 domain-containing protein</fullName>
    </submittedName>
</protein>
<dbReference type="RefSeq" id="WP_200484052.1">
    <property type="nucleotide sequence ID" value="NZ_JAEPIV010000001.1"/>
</dbReference>
<dbReference type="EMBL" id="JAEPIV010000001">
    <property type="protein sequence ID" value="MBK4717699.1"/>
    <property type="molecule type" value="Genomic_DNA"/>
</dbReference>
<proteinExistence type="predicted"/>
<dbReference type="InterPro" id="IPR032557">
    <property type="entry name" value="DUF4935"/>
</dbReference>
<organism evidence="2 3">
    <name type="scientific">Azospirillum aestuarii</name>
    <dbReference type="NCBI Taxonomy" id="2802052"/>
    <lineage>
        <taxon>Bacteria</taxon>
        <taxon>Pseudomonadati</taxon>
        <taxon>Pseudomonadota</taxon>
        <taxon>Alphaproteobacteria</taxon>
        <taxon>Rhodospirillales</taxon>
        <taxon>Azospirillaceae</taxon>
        <taxon>Azospirillum</taxon>
    </lineage>
</organism>
<dbReference type="Pfam" id="PF16289">
    <property type="entry name" value="PIN_12"/>
    <property type="match status" value="1"/>
</dbReference>
<evidence type="ECO:0000313" key="2">
    <source>
        <dbReference type="EMBL" id="MBK4717699.1"/>
    </source>
</evidence>
<feature type="domain" description="DUF4935" evidence="1">
    <location>
        <begin position="18"/>
        <end position="183"/>
    </location>
</feature>
<dbReference type="Proteomes" id="UP000654452">
    <property type="component" value="Unassembled WGS sequence"/>
</dbReference>
<evidence type="ECO:0000313" key="3">
    <source>
        <dbReference type="Proteomes" id="UP000654452"/>
    </source>
</evidence>
<sequence length="359" mass="41351">MLTKQISSYEVRLLTPYVYIDTSALWHHNFLWNGQVLSKIREFVDIGFIRIKTTDILMREIESNLREKVSVAVETLAKARKTVSILRRGPDNPVEQIFSDIDYELAVHKLLEGRDEFFRECAAESIDVLGSVGRVLDAYFGKQAPFGNEKKKSEFPDAFVAMSLMAWCEQENSKIYVVSKDGDLKSCCSDCGPLLHVSSLEELITIATVEARVLDALKIWLMDAYEIQEKVEREFPNRWCIIEDQNGDVVGMEVTDVNVLDIFVIEKNGNSFSVDMPVDVTFEADIRYDDMATATYDSEDKVLMPWRKINETVERTQRASISVECYYDPSDRDAREIYKISLIEPKTIYMRVAEPERRR</sequence>
<comment type="caution">
    <text evidence="2">The sequence shown here is derived from an EMBL/GenBank/DDBJ whole genome shotgun (WGS) entry which is preliminary data.</text>
</comment>
<gene>
    <name evidence="2" type="ORF">JJL56_02340</name>
</gene>
<name>A0ABS1HSB2_9PROT</name>
<keyword evidence="3" id="KW-1185">Reference proteome</keyword>
<accession>A0ABS1HSB2</accession>